<evidence type="ECO:0000256" key="8">
    <source>
        <dbReference type="ARBA" id="ARBA00031900"/>
    </source>
</evidence>
<feature type="domain" description="TGS" evidence="10">
    <location>
        <begin position="12"/>
        <end position="76"/>
    </location>
</feature>
<evidence type="ECO:0000256" key="1">
    <source>
        <dbReference type="ARBA" id="ARBA00008226"/>
    </source>
</evidence>
<dbReference type="Gene3D" id="3.10.20.30">
    <property type="match status" value="1"/>
</dbReference>
<dbReference type="InterPro" id="IPR012676">
    <property type="entry name" value="TGS-like"/>
</dbReference>
<dbReference type="AlphaFoldDB" id="A0A914C6S0"/>
<evidence type="ECO:0000256" key="5">
    <source>
        <dbReference type="ARBA" id="ARBA00022840"/>
    </source>
</evidence>
<dbReference type="PANTHER" id="PTHR11451:SF46">
    <property type="entry name" value="THREONINE--TRNA LIGASE"/>
    <property type="match status" value="1"/>
</dbReference>
<dbReference type="Proteomes" id="UP000887540">
    <property type="component" value="Unplaced"/>
</dbReference>
<evidence type="ECO:0000256" key="2">
    <source>
        <dbReference type="ARBA" id="ARBA00013163"/>
    </source>
</evidence>
<reference evidence="12" key="1">
    <citation type="submission" date="2022-11" db="UniProtKB">
        <authorList>
            <consortium name="WormBaseParasite"/>
        </authorList>
    </citation>
    <scope>IDENTIFICATION</scope>
</reference>
<accession>A0A914C6S0</accession>
<dbReference type="Pfam" id="PF02824">
    <property type="entry name" value="TGS"/>
    <property type="match status" value="1"/>
</dbReference>
<sequence length="159" mass="18317">MQKYKEEVAQKTSVPIKITLSDGEIVNGNSWKTTPYEVAEKISKWMAENAVIAKVNGELWDLDRPFEGDATLQILNFDDDEGKQVFWHSSAHIVGEAVERYCSGHLCDKPPIYEGFYYDMYKDDLTISQEDFPKLEEIAKLAIKIQLKTVPIVRHNYKE</sequence>
<dbReference type="Gene3D" id="3.30.980.10">
    <property type="entry name" value="Threonyl-trna Synthetase, Chain A, domain 2"/>
    <property type="match status" value="1"/>
</dbReference>
<evidence type="ECO:0000256" key="4">
    <source>
        <dbReference type="ARBA" id="ARBA00022741"/>
    </source>
</evidence>
<comment type="similarity">
    <text evidence="1">Belongs to the class-II aminoacyl-tRNA synthetase family.</text>
</comment>
<dbReference type="SUPFAM" id="SSF55186">
    <property type="entry name" value="ThrRS/AlaRS common domain"/>
    <property type="match status" value="1"/>
</dbReference>
<dbReference type="PANTHER" id="PTHR11451">
    <property type="entry name" value="THREONINE-TRNA LIGASE"/>
    <property type="match status" value="1"/>
</dbReference>
<evidence type="ECO:0000256" key="3">
    <source>
        <dbReference type="ARBA" id="ARBA00022598"/>
    </source>
</evidence>
<dbReference type="WBParaSite" id="ACRNAN_Path_446.g1694.t1">
    <property type="protein sequence ID" value="ACRNAN_Path_446.g1694.t1"/>
    <property type="gene ID" value="ACRNAN_Path_446.g1694"/>
</dbReference>
<keyword evidence="7" id="KW-0030">Aminoacyl-tRNA synthetase</keyword>
<keyword evidence="5" id="KW-0067">ATP-binding</keyword>
<evidence type="ECO:0000256" key="9">
    <source>
        <dbReference type="ARBA" id="ARBA00049515"/>
    </source>
</evidence>
<keyword evidence="3" id="KW-0436">Ligase</keyword>
<proteinExistence type="inferred from homology"/>
<keyword evidence="11" id="KW-1185">Reference proteome</keyword>
<evidence type="ECO:0000259" key="10">
    <source>
        <dbReference type="PROSITE" id="PS51880"/>
    </source>
</evidence>
<name>A0A914C6S0_9BILA</name>
<evidence type="ECO:0000256" key="7">
    <source>
        <dbReference type="ARBA" id="ARBA00023146"/>
    </source>
</evidence>
<keyword evidence="6" id="KW-0648">Protein biosynthesis</keyword>
<evidence type="ECO:0000256" key="6">
    <source>
        <dbReference type="ARBA" id="ARBA00022917"/>
    </source>
</evidence>
<dbReference type="InterPro" id="IPR018163">
    <property type="entry name" value="Thr/Ala-tRNA-synth_IIc_edit"/>
</dbReference>
<comment type="catalytic activity">
    <reaction evidence="9">
        <text>tRNA(Thr) + L-threonine + ATP = L-threonyl-tRNA(Thr) + AMP + diphosphate + H(+)</text>
        <dbReference type="Rhea" id="RHEA:24624"/>
        <dbReference type="Rhea" id="RHEA-COMP:9670"/>
        <dbReference type="Rhea" id="RHEA-COMP:9704"/>
        <dbReference type="ChEBI" id="CHEBI:15378"/>
        <dbReference type="ChEBI" id="CHEBI:30616"/>
        <dbReference type="ChEBI" id="CHEBI:33019"/>
        <dbReference type="ChEBI" id="CHEBI:57926"/>
        <dbReference type="ChEBI" id="CHEBI:78442"/>
        <dbReference type="ChEBI" id="CHEBI:78534"/>
        <dbReference type="ChEBI" id="CHEBI:456215"/>
        <dbReference type="EC" id="6.1.1.3"/>
    </reaction>
</comment>
<dbReference type="GO" id="GO:0005739">
    <property type="term" value="C:mitochondrion"/>
    <property type="evidence" value="ECO:0007669"/>
    <property type="project" value="TreeGrafter"/>
</dbReference>
<dbReference type="InterPro" id="IPR012675">
    <property type="entry name" value="Beta-grasp_dom_sf"/>
</dbReference>
<dbReference type="FunFam" id="3.10.20.30:FF:000006">
    <property type="entry name" value="Threonine--tRNA ligase, cytoplasmic"/>
    <property type="match status" value="1"/>
</dbReference>
<evidence type="ECO:0000313" key="11">
    <source>
        <dbReference type="Proteomes" id="UP000887540"/>
    </source>
</evidence>
<dbReference type="PROSITE" id="PS51880">
    <property type="entry name" value="TGS"/>
    <property type="match status" value="1"/>
</dbReference>
<evidence type="ECO:0000313" key="12">
    <source>
        <dbReference type="WBParaSite" id="ACRNAN_Path_446.g1694.t1"/>
    </source>
</evidence>
<dbReference type="CDD" id="cd01667">
    <property type="entry name" value="TGS_ThrRS"/>
    <property type="match status" value="1"/>
</dbReference>
<protein>
    <recommendedName>
        <fullName evidence="2">threonine--tRNA ligase</fullName>
        <ecNumber evidence="2">6.1.1.3</ecNumber>
    </recommendedName>
    <alternativeName>
        <fullName evidence="8">Threonyl-tRNA synthetase</fullName>
    </alternativeName>
</protein>
<dbReference type="InterPro" id="IPR004095">
    <property type="entry name" value="TGS"/>
</dbReference>
<dbReference type="EC" id="6.1.1.3" evidence="2"/>
<organism evidence="11 12">
    <name type="scientific">Acrobeloides nanus</name>
    <dbReference type="NCBI Taxonomy" id="290746"/>
    <lineage>
        <taxon>Eukaryota</taxon>
        <taxon>Metazoa</taxon>
        <taxon>Ecdysozoa</taxon>
        <taxon>Nematoda</taxon>
        <taxon>Chromadorea</taxon>
        <taxon>Rhabditida</taxon>
        <taxon>Tylenchina</taxon>
        <taxon>Cephalobomorpha</taxon>
        <taxon>Cephaloboidea</taxon>
        <taxon>Cephalobidae</taxon>
        <taxon>Acrobeloides</taxon>
    </lineage>
</organism>
<dbReference type="GO" id="GO:0005524">
    <property type="term" value="F:ATP binding"/>
    <property type="evidence" value="ECO:0007669"/>
    <property type="project" value="UniProtKB-KW"/>
</dbReference>
<dbReference type="GO" id="GO:0004829">
    <property type="term" value="F:threonine-tRNA ligase activity"/>
    <property type="evidence" value="ECO:0007669"/>
    <property type="project" value="UniProtKB-EC"/>
</dbReference>
<keyword evidence="4" id="KW-0547">Nucleotide-binding</keyword>
<dbReference type="GO" id="GO:0006435">
    <property type="term" value="P:threonyl-tRNA aminoacylation"/>
    <property type="evidence" value="ECO:0007669"/>
    <property type="project" value="TreeGrafter"/>
</dbReference>
<dbReference type="SUPFAM" id="SSF81271">
    <property type="entry name" value="TGS-like"/>
    <property type="match status" value="1"/>
</dbReference>